<proteinExistence type="inferred from homology"/>
<dbReference type="InterPro" id="IPR043429">
    <property type="entry name" value="ArtM/GltK/GlnP/TcyL/YhdX-like"/>
</dbReference>
<dbReference type="PANTHER" id="PTHR30614:SF20">
    <property type="entry name" value="GLUTAMINE TRANSPORT SYSTEM PERMEASE PROTEIN GLNP"/>
    <property type="match status" value="1"/>
</dbReference>
<feature type="transmembrane region" description="Helical" evidence="9">
    <location>
        <begin position="20"/>
        <end position="53"/>
    </location>
</feature>
<dbReference type="Gene3D" id="1.10.3720.10">
    <property type="entry name" value="MetI-like"/>
    <property type="match status" value="1"/>
</dbReference>
<dbReference type="CDD" id="cd06261">
    <property type="entry name" value="TM_PBP2"/>
    <property type="match status" value="1"/>
</dbReference>
<dbReference type="InterPro" id="IPR010065">
    <property type="entry name" value="AA_ABC_transptr_permease_3TM"/>
</dbReference>
<dbReference type="PROSITE" id="PS50928">
    <property type="entry name" value="ABC_TM1"/>
    <property type="match status" value="1"/>
</dbReference>
<evidence type="ECO:0000256" key="6">
    <source>
        <dbReference type="ARBA" id="ARBA00022970"/>
    </source>
</evidence>
<keyword evidence="8 9" id="KW-0472">Membrane</keyword>
<evidence type="ECO:0000256" key="4">
    <source>
        <dbReference type="ARBA" id="ARBA00022475"/>
    </source>
</evidence>
<organism evidence="10 11">
    <name type="scientific">Phascolarctobacterium succinatutens</name>
    <dbReference type="NCBI Taxonomy" id="626940"/>
    <lineage>
        <taxon>Bacteria</taxon>
        <taxon>Bacillati</taxon>
        <taxon>Bacillota</taxon>
        <taxon>Negativicutes</taxon>
        <taxon>Acidaminococcales</taxon>
        <taxon>Acidaminococcaceae</taxon>
        <taxon>Phascolarctobacterium</taxon>
    </lineage>
</organism>
<name>A0A1Q6R3H7_9FIRM</name>
<keyword evidence="7 9" id="KW-1133">Transmembrane helix</keyword>
<evidence type="ECO:0000313" key="11">
    <source>
        <dbReference type="Proteomes" id="UP000186777"/>
    </source>
</evidence>
<comment type="caution">
    <text evidence="10">The sequence shown here is derived from an EMBL/GenBank/DDBJ whole genome shotgun (WGS) entry which is preliminary data.</text>
</comment>
<gene>
    <name evidence="10" type="ORF">BHW43_08230</name>
</gene>
<evidence type="ECO:0000256" key="5">
    <source>
        <dbReference type="ARBA" id="ARBA00022692"/>
    </source>
</evidence>
<dbReference type="InterPro" id="IPR000515">
    <property type="entry name" value="MetI-like"/>
</dbReference>
<dbReference type="RefSeq" id="WP_009145730.1">
    <property type="nucleotide sequence ID" value="NZ_CABKPS010000054.1"/>
</dbReference>
<dbReference type="Pfam" id="PF00528">
    <property type="entry name" value="BPD_transp_1"/>
    <property type="match status" value="1"/>
</dbReference>
<dbReference type="GO" id="GO:0022857">
    <property type="term" value="F:transmembrane transporter activity"/>
    <property type="evidence" value="ECO:0007669"/>
    <property type="project" value="InterPro"/>
</dbReference>
<keyword evidence="6" id="KW-0029">Amino-acid transport</keyword>
<dbReference type="STRING" id="626940.BHW43_08230"/>
<evidence type="ECO:0000256" key="9">
    <source>
        <dbReference type="RuleBase" id="RU363032"/>
    </source>
</evidence>
<feature type="transmembrane region" description="Helical" evidence="9">
    <location>
        <begin position="203"/>
        <end position="225"/>
    </location>
</feature>
<keyword evidence="3 9" id="KW-0813">Transport</keyword>
<reference evidence="10 11" key="1">
    <citation type="journal article" date="2016" name="Nat. Biotechnol.">
        <title>Measurement of bacterial replication rates in microbial communities.</title>
        <authorList>
            <person name="Brown C.T."/>
            <person name="Olm M.R."/>
            <person name="Thomas B.C."/>
            <person name="Banfield J.F."/>
        </authorList>
    </citation>
    <scope>NUCLEOTIDE SEQUENCE [LARGE SCALE GENOMIC DNA]</scope>
    <source>
        <strain evidence="10">46_33</strain>
    </source>
</reference>
<keyword evidence="5 9" id="KW-0812">Transmembrane</keyword>
<dbReference type="PANTHER" id="PTHR30614">
    <property type="entry name" value="MEMBRANE COMPONENT OF AMINO ACID ABC TRANSPORTER"/>
    <property type="match status" value="1"/>
</dbReference>
<evidence type="ECO:0000256" key="2">
    <source>
        <dbReference type="ARBA" id="ARBA00010072"/>
    </source>
</evidence>
<evidence type="ECO:0000313" key="10">
    <source>
        <dbReference type="EMBL" id="OLA36907.1"/>
    </source>
</evidence>
<dbReference type="AlphaFoldDB" id="A0A1Q6R3H7"/>
<protein>
    <submittedName>
        <fullName evidence="10">Amino acid ABC transporter substrate-binding protein</fullName>
    </submittedName>
</protein>
<comment type="subcellular location">
    <subcellularLocation>
        <location evidence="1 9">Cell membrane</location>
        <topology evidence="1 9">Multi-pass membrane protein</topology>
    </subcellularLocation>
</comment>
<keyword evidence="4" id="KW-1003">Cell membrane</keyword>
<evidence type="ECO:0000256" key="7">
    <source>
        <dbReference type="ARBA" id="ARBA00022989"/>
    </source>
</evidence>
<sequence length="264" mass="29422">MPETFFGWVVYLLQQYGSVLLKGAVVTLLLAVVGTFIGCIIGLIVGVIQTIPLEDNDSKVKRTLVRCLQRLLDAYVEVFRGTPMIVQAMVVYYGAMSLFDIDMSPLFAGFLVVSINTGAYMAETVRGGIESVDPGQKEAAIAIGMDHIQTMRCVILPQALRNVMPQLGNNLIINIKDTSVLNVISVTELYFASKSAAGVYYKYFEIFFITCVIYFIMTFTASRLLRWLESKMDGPKDYQLVTYDPMMDPCGDIPLPTKKPKGRY</sequence>
<dbReference type="SUPFAM" id="SSF161098">
    <property type="entry name" value="MetI-like"/>
    <property type="match status" value="1"/>
</dbReference>
<dbReference type="EMBL" id="MNTG01000037">
    <property type="protein sequence ID" value="OLA36907.1"/>
    <property type="molecule type" value="Genomic_DNA"/>
</dbReference>
<evidence type="ECO:0000256" key="8">
    <source>
        <dbReference type="ARBA" id="ARBA00023136"/>
    </source>
</evidence>
<evidence type="ECO:0000256" key="1">
    <source>
        <dbReference type="ARBA" id="ARBA00004651"/>
    </source>
</evidence>
<dbReference type="NCBIfam" id="TIGR01726">
    <property type="entry name" value="HEQRo_perm_3TM"/>
    <property type="match status" value="1"/>
</dbReference>
<dbReference type="GO" id="GO:0006865">
    <property type="term" value="P:amino acid transport"/>
    <property type="evidence" value="ECO:0007669"/>
    <property type="project" value="UniProtKB-KW"/>
</dbReference>
<dbReference type="InterPro" id="IPR035906">
    <property type="entry name" value="MetI-like_sf"/>
</dbReference>
<accession>A0A1Q6R3H7</accession>
<dbReference type="Proteomes" id="UP000186777">
    <property type="component" value="Unassembled WGS sequence"/>
</dbReference>
<evidence type="ECO:0000256" key="3">
    <source>
        <dbReference type="ARBA" id="ARBA00022448"/>
    </source>
</evidence>
<comment type="similarity">
    <text evidence="2">Belongs to the binding-protein-dependent transport system permease family. HisMQ subfamily.</text>
</comment>
<dbReference type="GO" id="GO:0043190">
    <property type="term" value="C:ATP-binding cassette (ABC) transporter complex"/>
    <property type="evidence" value="ECO:0007669"/>
    <property type="project" value="InterPro"/>
</dbReference>